<dbReference type="Proteomes" id="UP000714275">
    <property type="component" value="Unassembled WGS sequence"/>
</dbReference>
<proteinExistence type="predicted"/>
<sequence length="528" mass="59099">MMDIDEDSAAAALAESMRVLRSRSNGQVPVSRLPDEILLMVFEHIEEDKRLNGSDSDDDDKSTSDVIGDPSACLVVTHVCRHWRKVALECPTLWTFISSPSPPWLDVMLERSQKAPLVVIYSAFTISLEDSMEKVHLHLPRIKHLELSTFSYEADHVMDLLSSQPAPMLETFKFKIYSSIPTPAFTSNTIFQGQAPLLRHLEVDYCDRIWSSCIFDGLRTLRVGRTLLLDLLSALRCMPALERLTLLSGLSTSDQPILFNKVPLARLKSIALDGISLQNAVSLLAHLALPIDVKIALQLSPITGPHTFADLFSVMGEHPDGSGPVFRSLRAIKPNPSGLAVQFSTSTTINSHYSWNPQDDDIRLSIEFYNEDLEAHPNGPPFDEIPRDTAINICQIIAQRRPQAFFSGEFESIQVQGCSNFIGGLTAALRIEGSSNVTYPSLRVLELRDILFGGHELQDLRDVFIMRAQHNVPVHDLRFRLCKDLTADQMQLFQGVVVNDIDCDQYTLDHSLRLDRGFRTTAATLFPY</sequence>
<keyword evidence="2" id="KW-1185">Reference proteome</keyword>
<comment type="caution">
    <text evidence="1">The sequence shown here is derived from an EMBL/GenBank/DDBJ whole genome shotgun (WGS) entry which is preliminary data.</text>
</comment>
<evidence type="ECO:0000313" key="1">
    <source>
        <dbReference type="EMBL" id="KAG1781079.1"/>
    </source>
</evidence>
<organism evidence="1 2">
    <name type="scientific">Suillus placidus</name>
    <dbReference type="NCBI Taxonomy" id="48579"/>
    <lineage>
        <taxon>Eukaryota</taxon>
        <taxon>Fungi</taxon>
        <taxon>Dikarya</taxon>
        <taxon>Basidiomycota</taxon>
        <taxon>Agaricomycotina</taxon>
        <taxon>Agaricomycetes</taxon>
        <taxon>Agaricomycetidae</taxon>
        <taxon>Boletales</taxon>
        <taxon>Suillineae</taxon>
        <taxon>Suillaceae</taxon>
        <taxon>Suillus</taxon>
    </lineage>
</organism>
<accession>A0A9P7D6C2</accession>
<name>A0A9P7D6C2_9AGAM</name>
<dbReference type="AlphaFoldDB" id="A0A9P7D6C2"/>
<reference evidence="1" key="1">
    <citation type="journal article" date="2020" name="New Phytol.">
        <title>Comparative genomics reveals dynamic genome evolution in host specialist ectomycorrhizal fungi.</title>
        <authorList>
            <person name="Lofgren L.A."/>
            <person name="Nguyen N.H."/>
            <person name="Vilgalys R."/>
            <person name="Ruytinx J."/>
            <person name="Liao H.L."/>
            <person name="Branco S."/>
            <person name="Kuo A."/>
            <person name="LaButti K."/>
            <person name="Lipzen A."/>
            <person name="Andreopoulos W."/>
            <person name="Pangilinan J."/>
            <person name="Riley R."/>
            <person name="Hundley H."/>
            <person name="Na H."/>
            <person name="Barry K."/>
            <person name="Grigoriev I.V."/>
            <person name="Stajich J.E."/>
            <person name="Kennedy P.G."/>
        </authorList>
    </citation>
    <scope>NUCLEOTIDE SEQUENCE</scope>
    <source>
        <strain evidence="1">DOB743</strain>
    </source>
</reference>
<dbReference type="SUPFAM" id="SSF52047">
    <property type="entry name" value="RNI-like"/>
    <property type="match status" value="1"/>
</dbReference>
<dbReference type="OrthoDB" id="2692326at2759"/>
<gene>
    <name evidence="1" type="ORF">EV702DRAFT_692409</name>
</gene>
<evidence type="ECO:0008006" key="3">
    <source>
        <dbReference type="Google" id="ProtNLM"/>
    </source>
</evidence>
<protein>
    <recommendedName>
        <fullName evidence="3">F-box domain-containing protein</fullName>
    </recommendedName>
</protein>
<evidence type="ECO:0000313" key="2">
    <source>
        <dbReference type="Proteomes" id="UP000714275"/>
    </source>
</evidence>
<dbReference type="Gene3D" id="1.20.1280.50">
    <property type="match status" value="1"/>
</dbReference>
<dbReference type="EMBL" id="JABBWD010000007">
    <property type="protein sequence ID" value="KAG1781079.1"/>
    <property type="molecule type" value="Genomic_DNA"/>
</dbReference>